<dbReference type="RefSeq" id="XP_007836064.1">
    <property type="nucleotide sequence ID" value="XM_007837873.1"/>
</dbReference>
<dbReference type="Pfam" id="PF05705">
    <property type="entry name" value="DUF829"/>
    <property type="match status" value="1"/>
</dbReference>
<evidence type="ECO:0008006" key="3">
    <source>
        <dbReference type="Google" id="ProtNLM"/>
    </source>
</evidence>
<accession>W3X087</accession>
<keyword evidence="2" id="KW-1185">Reference proteome</keyword>
<dbReference type="AlphaFoldDB" id="W3X087"/>
<dbReference type="PANTHER" id="PTHR12265:SF40">
    <property type="entry name" value="DUF829-DOMAIN-CONTAINING PROTEIN"/>
    <property type="match status" value="1"/>
</dbReference>
<dbReference type="SUPFAM" id="SSF53474">
    <property type="entry name" value="alpha/beta-Hydrolases"/>
    <property type="match status" value="1"/>
</dbReference>
<dbReference type="KEGG" id="pfy:PFICI_09292"/>
<name>W3X087_PESFW</name>
<dbReference type="InterPro" id="IPR029058">
    <property type="entry name" value="AB_hydrolase_fold"/>
</dbReference>
<dbReference type="Proteomes" id="UP000030651">
    <property type="component" value="Unassembled WGS sequence"/>
</dbReference>
<dbReference type="PANTHER" id="PTHR12265">
    <property type="entry name" value="TRANSMEMBRANE PROTEIN 53"/>
    <property type="match status" value="1"/>
</dbReference>
<dbReference type="EMBL" id="KI912114">
    <property type="protein sequence ID" value="ETS79439.1"/>
    <property type="molecule type" value="Genomic_DNA"/>
</dbReference>
<dbReference type="InterPro" id="IPR008547">
    <property type="entry name" value="DUF829_TMEM53"/>
</dbReference>
<organism evidence="1 2">
    <name type="scientific">Pestalotiopsis fici (strain W106-1 / CGMCC3.15140)</name>
    <dbReference type="NCBI Taxonomy" id="1229662"/>
    <lineage>
        <taxon>Eukaryota</taxon>
        <taxon>Fungi</taxon>
        <taxon>Dikarya</taxon>
        <taxon>Ascomycota</taxon>
        <taxon>Pezizomycotina</taxon>
        <taxon>Sordariomycetes</taxon>
        <taxon>Xylariomycetidae</taxon>
        <taxon>Amphisphaeriales</taxon>
        <taxon>Sporocadaceae</taxon>
        <taxon>Pestalotiopsis</taxon>
    </lineage>
</organism>
<proteinExistence type="predicted"/>
<evidence type="ECO:0000313" key="2">
    <source>
        <dbReference type="Proteomes" id="UP000030651"/>
    </source>
</evidence>
<protein>
    <recommendedName>
        <fullName evidence="3">Indole-diterpene biosynthesis protein PaxU</fullName>
    </recommendedName>
</protein>
<sequence>MAEQRQPLKTMTKASPFVYFYEPSSSSSAVTDTENGSPAAAATANAIIGDGTTTAAPKLILVASWMDARDLHIAKYITRYQTLYPTSRILLVKFVFRHIVWRSECIAAVRPALSYIRSLMSSGVLSSESEDNDSSSTTLKEQQQSPPEILLHVFSNGGVASSKELFEAYEAETGGRPFPRHTAVYDSCPGLYSYWSAYNASIAGFPRGSLLRWLMAPLIHLLDMYLWVVAVALRRPYNLIINADRHNDAARTRQACRAYIYGRGDDMVDWRHVEKHARQAEARGYDVRAEVFEEGTHVAHVRVDEARYWRIVAETWDKSQSTVS</sequence>
<dbReference type="InParanoid" id="W3X087"/>
<dbReference type="GeneID" id="19274305"/>
<reference evidence="2" key="1">
    <citation type="journal article" date="2015" name="BMC Genomics">
        <title>Genomic and transcriptomic analysis of the endophytic fungus Pestalotiopsis fici reveals its lifestyle and high potential for synthesis of natural products.</title>
        <authorList>
            <person name="Wang X."/>
            <person name="Zhang X."/>
            <person name="Liu L."/>
            <person name="Xiang M."/>
            <person name="Wang W."/>
            <person name="Sun X."/>
            <person name="Che Y."/>
            <person name="Guo L."/>
            <person name="Liu G."/>
            <person name="Guo L."/>
            <person name="Wang C."/>
            <person name="Yin W.B."/>
            <person name="Stadler M."/>
            <person name="Zhang X."/>
            <person name="Liu X."/>
        </authorList>
    </citation>
    <scope>NUCLEOTIDE SEQUENCE [LARGE SCALE GENOMIC DNA]</scope>
    <source>
        <strain evidence="2">W106-1 / CGMCC3.15140</strain>
    </source>
</reference>
<dbReference type="eggNOG" id="ENOG502S6B9">
    <property type="taxonomic scope" value="Eukaryota"/>
</dbReference>
<dbReference type="HOGENOM" id="CLU_036503_0_0_1"/>
<dbReference type="OMA" id="MDSCPGY"/>
<evidence type="ECO:0000313" key="1">
    <source>
        <dbReference type="EMBL" id="ETS79439.1"/>
    </source>
</evidence>
<gene>
    <name evidence="1" type="ORF">PFICI_09292</name>
</gene>
<dbReference type="OrthoDB" id="77878at2759"/>